<dbReference type="PANTHER" id="PTHR11237">
    <property type="entry name" value="COENZYME Q10 BIOSYNTHESIS PROTEIN 7"/>
    <property type="match status" value="1"/>
</dbReference>
<keyword evidence="5 9" id="KW-0560">Oxidoreductase</keyword>
<protein>
    <recommendedName>
        <fullName evidence="9">3-demethoxyubiquinol 3-hydroxylase</fullName>
        <shortName evidence="9">DMQ hydroxylase</shortName>
        <ecNumber evidence="9">1.14.99.60</ecNumber>
    </recommendedName>
    <alternativeName>
        <fullName evidence="9">2-nonaprenyl-3-methyl-6-methoxy-1,4-benzoquinol hydroxylase</fullName>
    </alternativeName>
</protein>
<keyword evidence="11" id="KW-1185">Reference proteome</keyword>
<evidence type="ECO:0000256" key="4">
    <source>
        <dbReference type="ARBA" id="ARBA00022723"/>
    </source>
</evidence>
<comment type="function">
    <text evidence="9">Catalyzes the hydroxylation of 2-nonaprenyl-3-methyl-6-methoxy-1,4-benzoquinol during ubiquinone biosynthesis.</text>
</comment>
<keyword evidence="4 9" id="KW-0479">Metal-binding</keyword>
<reference evidence="10 11" key="1">
    <citation type="submission" date="2022-10" db="EMBL/GenBank/DDBJ databases">
        <title>paucibacter sp. hw8 Genome sequencing.</title>
        <authorList>
            <person name="Park S."/>
        </authorList>
    </citation>
    <scope>NUCLEOTIDE SEQUENCE [LARGE SCALE GENOMIC DNA]</scope>
    <source>
        <strain evidence="11">hw8</strain>
    </source>
</reference>
<evidence type="ECO:0000256" key="3">
    <source>
        <dbReference type="ARBA" id="ARBA00022688"/>
    </source>
</evidence>
<evidence type="ECO:0000313" key="10">
    <source>
        <dbReference type="EMBL" id="MDC8785468.1"/>
    </source>
</evidence>
<comment type="cofactor">
    <cofactor evidence="9">
        <name>Fe cation</name>
        <dbReference type="ChEBI" id="CHEBI:24875"/>
    </cofactor>
    <text evidence="9">Binds 2 iron ions per subunit.</text>
</comment>
<dbReference type="InterPro" id="IPR047809">
    <property type="entry name" value="COQ7_proteobact"/>
</dbReference>
<evidence type="ECO:0000256" key="7">
    <source>
        <dbReference type="ARBA" id="ARBA00023033"/>
    </source>
</evidence>
<feature type="binding site" evidence="9">
    <location>
        <position position="179"/>
    </location>
    <ligand>
        <name>Fe cation</name>
        <dbReference type="ChEBI" id="CHEBI:24875"/>
        <label>2</label>
    </ligand>
</feature>
<proteinExistence type="inferred from homology"/>
<evidence type="ECO:0000256" key="5">
    <source>
        <dbReference type="ARBA" id="ARBA00023002"/>
    </source>
</evidence>
<dbReference type="RefSeq" id="WP_273596581.1">
    <property type="nucleotide sequence ID" value="NZ_JAQQXS010000007.1"/>
</dbReference>
<dbReference type="EC" id="1.14.99.60" evidence="9"/>
<evidence type="ECO:0000313" key="11">
    <source>
        <dbReference type="Proteomes" id="UP001219862"/>
    </source>
</evidence>
<organism evidence="10 11">
    <name type="scientific">Roseateles koreensis</name>
    <dbReference type="NCBI Taxonomy" id="2987526"/>
    <lineage>
        <taxon>Bacteria</taxon>
        <taxon>Pseudomonadati</taxon>
        <taxon>Pseudomonadota</taxon>
        <taxon>Betaproteobacteria</taxon>
        <taxon>Burkholderiales</taxon>
        <taxon>Sphaerotilaceae</taxon>
        <taxon>Roseateles</taxon>
    </lineage>
</organism>
<sequence>MPPFPPPPPLDRLLSSVQQGLHTVFGKSGAARAMPRAAESQVAPPPSAKQVALSSALMRVNHVGEVCAQALYQSQALMTRNPALRAHFAHAAIEEKDHLAWTQQRLDELGGRVSLLCPLWYAGAFGMGCLAGLAGDAYSLGFVVETERQVEQHLASHMDRLPEEDHASRAIVAQMKEEEARHADEAMAAGARLVPQPIKAAMKFAAGVMTQTAHYI</sequence>
<name>A0ABT5KSZ6_9BURK</name>
<evidence type="ECO:0000256" key="6">
    <source>
        <dbReference type="ARBA" id="ARBA00023004"/>
    </source>
</evidence>
<dbReference type="NCBIfam" id="NF033656">
    <property type="entry name" value="DMQ_monoox_COQ7"/>
    <property type="match status" value="1"/>
</dbReference>
<dbReference type="InterPro" id="IPR009078">
    <property type="entry name" value="Ferritin-like_SF"/>
</dbReference>
<feature type="binding site" evidence="9">
    <location>
        <position position="182"/>
    </location>
    <ligand>
        <name>Fe cation</name>
        <dbReference type="ChEBI" id="CHEBI:24875"/>
        <label>2</label>
    </ligand>
</feature>
<feature type="binding site" evidence="9">
    <location>
        <position position="147"/>
    </location>
    <ligand>
        <name>Fe cation</name>
        <dbReference type="ChEBI" id="CHEBI:24875"/>
        <label>2</label>
    </ligand>
</feature>
<keyword evidence="8 9" id="KW-0472">Membrane</keyword>
<dbReference type="Proteomes" id="UP001219862">
    <property type="component" value="Unassembled WGS sequence"/>
</dbReference>
<dbReference type="InterPro" id="IPR012347">
    <property type="entry name" value="Ferritin-like"/>
</dbReference>
<gene>
    <name evidence="9 10" type="primary">coq7</name>
    <name evidence="10" type="ORF">PRZ01_09720</name>
</gene>
<comment type="subcellular location">
    <subcellularLocation>
        <location evidence="9">Cell membrane</location>
        <topology evidence="9">Peripheral membrane protein</topology>
    </subcellularLocation>
</comment>
<keyword evidence="3 9" id="KW-0831">Ubiquinone biosynthesis</keyword>
<keyword evidence="7 9" id="KW-0503">Monooxygenase</keyword>
<comment type="caution">
    <text evidence="10">The sequence shown here is derived from an EMBL/GenBank/DDBJ whole genome shotgun (WGS) entry which is preliminary data.</text>
</comment>
<dbReference type="SUPFAM" id="SSF47240">
    <property type="entry name" value="Ferritin-like"/>
    <property type="match status" value="1"/>
</dbReference>
<comment type="similarity">
    <text evidence="9">Belongs to the COQ7 family.</text>
</comment>
<feature type="binding site" evidence="9">
    <location>
        <position position="95"/>
    </location>
    <ligand>
        <name>Fe cation</name>
        <dbReference type="ChEBI" id="CHEBI:24875"/>
        <label>1</label>
    </ligand>
</feature>
<dbReference type="HAMAP" id="MF_01658">
    <property type="entry name" value="COQ7"/>
    <property type="match status" value="1"/>
</dbReference>
<dbReference type="Gene3D" id="1.20.1260.10">
    <property type="match status" value="1"/>
</dbReference>
<dbReference type="Pfam" id="PF03232">
    <property type="entry name" value="COQ7"/>
    <property type="match status" value="1"/>
</dbReference>
<comment type="pathway">
    <text evidence="1 9">Cofactor biosynthesis; ubiquinone biosynthesis.</text>
</comment>
<keyword evidence="2 9" id="KW-1003">Cell membrane</keyword>
<feature type="binding site" evidence="9">
    <location>
        <position position="98"/>
    </location>
    <ligand>
        <name>Fe cation</name>
        <dbReference type="ChEBI" id="CHEBI:24875"/>
        <label>1</label>
    </ligand>
</feature>
<evidence type="ECO:0000256" key="1">
    <source>
        <dbReference type="ARBA" id="ARBA00004749"/>
    </source>
</evidence>
<feature type="binding site" evidence="9">
    <location>
        <position position="95"/>
    </location>
    <ligand>
        <name>Fe cation</name>
        <dbReference type="ChEBI" id="CHEBI:24875"/>
        <label>2</label>
    </ligand>
</feature>
<comment type="catalytic activity">
    <reaction evidence="9">
        <text>a 5-methoxy-2-methyl-3-(all-trans-polyprenyl)benzene-1,4-diol + AH2 + O2 = a 3-demethylubiquinol + A + H2O</text>
        <dbReference type="Rhea" id="RHEA:50908"/>
        <dbReference type="Rhea" id="RHEA-COMP:10859"/>
        <dbReference type="Rhea" id="RHEA-COMP:10914"/>
        <dbReference type="ChEBI" id="CHEBI:13193"/>
        <dbReference type="ChEBI" id="CHEBI:15377"/>
        <dbReference type="ChEBI" id="CHEBI:15379"/>
        <dbReference type="ChEBI" id="CHEBI:17499"/>
        <dbReference type="ChEBI" id="CHEBI:84167"/>
        <dbReference type="ChEBI" id="CHEBI:84422"/>
        <dbReference type="EC" id="1.14.99.60"/>
    </reaction>
</comment>
<dbReference type="CDD" id="cd01042">
    <property type="entry name" value="DMQH"/>
    <property type="match status" value="1"/>
</dbReference>
<dbReference type="PANTHER" id="PTHR11237:SF4">
    <property type="entry name" value="5-DEMETHOXYUBIQUINONE HYDROXYLASE, MITOCHONDRIAL"/>
    <property type="match status" value="1"/>
</dbReference>
<feature type="binding site" evidence="9">
    <location>
        <position position="65"/>
    </location>
    <ligand>
        <name>Fe cation</name>
        <dbReference type="ChEBI" id="CHEBI:24875"/>
        <label>1</label>
    </ligand>
</feature>
<evidence type="ECO:0000256" key="9">
    <source>
        <dbReference type="HAMAP-Rule" id="MF_01658"/>
    </source>
</evidence>
<dbReference type="GO" id="GO:0004497">
    <property type="term" value="F:monooxygenase activity"/>
    <property type="evidence" value="ECO:0007669"/>
    <property type="project" value="UniProtKB-KW"/>
</dbReference>
<accession>A0ABT5KSZ6</accession>
<dbReference type="InterPro" id="IPR011566">
    <property type="entry name" value="Ubq_synth_Coq7"/>
</dbReference>
<keyword evidence="6 9" id="KW-0408">Iron</keyword>
<feature type="binding site" evidence="9">
    <location>
        <position position="179"/>
    </location>
    <ligand>
        <name>Fe cation</name>
        <dbReference type="ChEBI" id="CHEBI:24875"/>
        <label>1</label>
    </ligand>
</feature>
<dbReference type="EMBL" id="JAQQXS010000007">
    <property type="protein sequence ID" value="MDC8785468.1"/>
    <property type="molecule type" value="Genomic_DNA"/>
</dbReference>
<evidence type="ECO:0000256" key="8">
    <source>
        <dbReference type="ARBA" id="ARBA00023136"/>
    </source>
</evidence>
<evidence type="ECO:0000256" key="2">
    <source>
        <dbReference type="ARBA" id="ARBA00022475"/>
    </source>
</evidence>